<dbReference type="GeneID" id="114866066"/>
<dbReference type="FunCoup" id="A0A6P7NUB1">
    <property type="interactions" value="145"/>
</dbReference>
<dbReference type="InParanoid" id="A0A6P7NUB1"/>
<dbReference type="InterPro" id="IPR026676">
    <property type="entry name" value="SYCE1"/>
</dbReference>
<dbReference type="AlphaFoldDB" id="A0A6P7NUB1"/>
<dbReference type="GO" id="GO:0007130">
    <property type="term" value="P:synaptonemal complex assembly"/>
    <property type="evidence" value="ECO:0007669"/>
    <property type="project" value="InterPro"/>
</dbReference>
<dbReference type="OrthoDB" id="8931744at2759"/>
<evidence type="ECO:0000313" key="6">
    <source>
        <dbReference type="RefSeq" id="XP_029023516.1"/>
    </source>
</evidence>
<proteinExistence type="inferred from homology"/>
<evidence type="ECO:0000313" key="5">
    <source>
        <dbReference type="Proteomes" id="UP000515150"/>
    </source>
</evidence>
<dbReference type="Proteomes" id="UP000515150">
    <property type="component" value="Chromosome 11"/>
</dbReference>
<feature type="coiled-coil region" evidence="4">
    <location>
        <begin position="29"/>
        <end position="133"/>
    </location>
</feature>
<dbReference type="PANTHER" id="PTHR21731">
    <property type="entry name" value="SYNAPTONEMAL COMPLEX CENTRAL ELEMENT PROTEIN 1-LIKE"/>
    <property type="match status" value="1"/>
</dbReference>
<gene>
    <name evidence="6" type="primary">si:ch211-199g17.9</name>
</gene>
<dbReference type="GO" id="GO:0000795">
    <property type="term" value="C:synaptonemal complex"/>
    <property type="evidence" value="ECO:0007669"/>
    <property type="project" value="InterPro"/>
</dbReference>
<dbReference type="PANTHER" id="PTHR21731:SF1">
    <property type="entry name" value="SYNAPTONEMAL COMPLEX CENTRAL ELEMENT PROTEIN 1-LIKE"/>
    <property type="match status" value="1"/>
</dbReference>
<accession>A0A6P7NUB1</accession>
<evidence type="ECO:0000256" key="2">
    <source>
        <dbReference type="ARBA" id="ARBA00023054"/>
    </source>
</evidence>
<evidence type="ECO:0000256" key="1">
    <source>
        <dbReference type="ARBA" id="ARBA00010094"/>
    </source>
</evidence>
<name>A0A6P7NUB1_BETSP</name>
<protein>
    <submittedName>
        <fullName evidence="6">Synaptonemal complex central element protein 1 isoform X1</fullName>
    </submittedName>
</protein>
<evidence type="ECO:0000256" key="3">
    <source>
        <dbReference type="ARBA" id="ARBA00023254"/>
    </source>
</evidence>
<evidence type="ECO:0000256" key="4">
    <source>
        <dbReference type="SAM" id="Coils"/>
    </source>
</evidence>
<keyword evidence="2 4" id="KW-0175">Coiled coil</keyword>
<dbReference type="KEGG" id="bspl:114866066"/>
<dbReference type="Pfam" id="PF15233">
    <property type="entry name" value="SYCE1"/>
    <property type="match status" value="1"/>
</dbReference>
<keyword evidence="5" id="KW-1185">Reference proteome</keyword>
<dbReference type="RefSeq" id="XP_029023516.1">
    <property type="nucleotide sequence ID" value="XM_029167683.3"/>
</dbReference>
<keyword evidence="3" id="KW-0469">Meiosis</keyword>
<sequence length="217" mass="25630">MNNMGAEFNMEDLFNDTLHERDEMQEPKVEQLMSKLRKLQEGNKRLREEVKELLSVSMSLQKELEDLQTETYKQEEVLKETEENDRKLQVQCEEFEQECVRQLNQNKKREELLEQYNCEIQEVKLKHRKQRMKFENQLLLLIEQHKNLHAVFSPERLADEIKIAENAKDQLLLAEKVKLDQLRCLDRELTTQEIGTAAAGEDCSFTESVSLISRASC</sequence>
<comment type="similarity">
    <text evidence="1">Belongs to the SYCE family.</text>
</comment>
<organism evidence="5 6">
    <name type="scientific">Betta splendens</name>
    <name type="common">Siamese fighting fish</name>
    <dbReference type="NCBI Taxonomy" id="158456"/>
    <lineage>
        <taxon>Eukaryota</taxon>
        <taxon>Metazoa</taxon>
        <taxon>Chordata</taxon>
        <taxon>Craniata</taxon>
        <taxon>Vertebrata</taxon>
        <taxon>Euteleostomi</taxon>
        <taxon>Actinopterygii</taxon>
        <taxon>Neopterygii</taxon>
        <taxon>Teleostei</taxon>
        <taxon>Neoteleostei</taxon>
        <taxon>Acanthomorphata</taxon>
        <taxon>Anabantaria</taxon>
        <taxon>Anabantiformes</taxon>
        <taxon>Anabantoidei</taxon>
        <taxon>Osphronemidae</taxon>
        <taxon>Betta</taxon>
    </lineage>
</organism>
<reference evidence="6" key="1">
    <citation type="submission" date="2025-08" db="UniProtKB">
        <authorList>
            <consortium name="RefSeq"/>
        </authorList>
    </citation>
    <scope>IDENTIFICATION</scope>
</reference>